<feature type="region of interest" description="Disordered" evidence="2">
    <location>
        <begin position="1375"/>
        <end position="1396"/>
    </location>
</feature>
<reference evidence="3" key="1">
    <citation type="submission" date="2022-02" db="EMBL/GenBank/DDBJ databases">
        <title>Emergence and expansion in Europe of a Vibrio aestuarianus clonal complex pathogenic for oysters.</title>
        <authorList>
            <person name="Mesnil A."/>
            <person name="Travers M.-A."/>
        </authorList>
    </citation>
    <scope>NUCLEOTIDE SEQUENCE</scope>
    <source>
        <strain evidence="3">19_064_11T1</strain>
    </source>
</reference>
<evidence type="ECO:0000313" key="3">
    <source>
        <dbReference type="EMBL" id="MDE1240853.1"/>
    </source>
</evidence>
<feature type="compositionally biased region" description="Basic residues" evidence="2">
    <location>
        <begin position="1377"/>
        <end position="1386"/>
    </location>
</feature>
<evidence type="ECO:0000256" key="1">
    <source>
        <dbReference type="ARBA" id="ARBA00023172"/>
    </source>
</evidence>
<comment type="caution">
    <text evidence="3">The sequence shown here is derived from an EMBL/GenBank/DDBJ whole genome shotgun (WGS) entry which is preliminary data.</text>
</comment>
<organism evidence="3 4">
    <name type="scientific">Vibrio aestuarianus</name>
    <dbReference type="NCBI Taxonomy" id="28171"/>
    <lineage>
        <taxon>Bacteria</taxon>
        <taxon>Pseudomonadati</taxon>
        <taxon>Pseudomonadota</taxon>
        <taxon>Gammaproteobacteria</taxon>
        <taxon>Vibrionales</taxon>
        <taxon>Vibrionaceae</taxon>
        <taxon>Vibrio</taxon>
    </lineage>
</organism>
<evidence type="ECO:0008006" key="5">
    <source>
        <dbReference type="Google" id="ProtNLM"/>
    </source>
</evidence>
<accession>A0A9X4IRC6</accession>
<evidence type="ECO:0000256" key="2">
    <source>
        <dbReference type="SAM" id="MobiDB-lite"/>
    </source>
</evidence>
<dbReference type="InterPro" id="IPR011010">
    <property type="entry name" value="DNA_brk_join_enz"/>
</dbReference>
<dbReference type="RefSeq" id="WP_274682475.1">
    <property type="nucleotide sequence ID" value="NZ_JAKNBA010000002.1"/>
</dbReference>
<dbReference type="GO" id="GO:0015074">
    <property type="term" value="P:DNA integration"/>
    <property type="evidence" value="ECO:0007669"/>
    <property type="project" value="InterPro"/>
</dbReference>
<feature type="compositionally biased region" description="Basic and acidic residues" evidence="2">
    <location>
        <begin position="1387"/>
        <end position="1396"/>
    </location>
</feature>
<dbReference type="Gene3D" id="1.10.443.10">
    <property type="entry name" value="Intergrase catalytic core"/>
    <property type="match status" value="1"/>
</dbReference>
<sequence>MKKNNKYTLIELKSIIEASLAKECTKPESIQNLYKKYQSLRKTDTRMPVRPEKLYAKSGWKSYRDLFGLPNIEFYTIEELKTVIQANLSLEGTEPQSISSLTKKYRIFREQDNLIPSDPSSFYAKAGWKSYRDLFGLPNIEFYTFKELKLAIKKALKREGTTPESIIGHIQSKYLSLRNKDPRVPSSPNVMYNKTGWKSYYDLFDLPNEGLYTHEELKVVIKKALKHEELTPESLIGQLQAKYQSLREKDNRIPSNPSEIYAKTGWEGLRNLFNLPDIAFYTIEELKSAIKKALEQEGTKPESIIGHLDETYQSLRKKDNRIPSNPNVVYAKTGWEGLRNLFNLPDIAPYTIEELKSAIKKALEQEGTKPESIGQLANKYQSIRKKDSRMPATPNSFYANTGWKSYYNLFDLPKITLYTFEELKSAIQKALKQQGIDPQSIRQLSIKYKSLRKNDTRMPKSPNITYAKTGWKNYRDLFGLSESAWYSYHEAQNTIQVYLKKNNINLYNYSLSDLFSLIARDDPKMPSSPDKTYADHWLGLEYFFQRNTFYSFEKAHQIAKAKGTTKSKITVLDYERLRLENPMFPPSPERAYLGKWRTVQHFFGASDGRYEQIIDAQRAAIEIEKKLRITITSRTYPEIAKHDPRLPPSIERYKPYQGQWHGWKEFAGTMKYDLIKAREIAVQNGWLTSKEYEKGHSSDIKLPAEPTKYYGLGSYAEFIEFRYWDIKQVKNYCTENKISTTKDYVKHAHRIVHLRVRYHEIEGFTKANDFLYKPRPFEQVEDLGFEQWAELSRQYLNGHAKRGFSTKTSHINHFLRHLISKNALPYNPFELFIAGNHIEPLEPLLERVSDGKYLESTVIDFVKFVMNDCCYDRDEDTGELISINPEIHFRHPYQYLNVELESKSRPIQTVKPPLDFVYIEAAKQYLIPDFVHDVNGNRRPCSTFSDLTDAHLLFDSDWFEVDEYTYQRAIDDPNCVTKTETVNKKINAKNVNHNIYKIWSPVRAIEMYVLFSLPLRGIQICYLDSGEADSYKLIEQDDGNLIWVINDNPLASHLGNKGFLHREIGDSIGMNISTNKTSKHEGGYTVPWMPLDVAKWVIRLRDWQTKYNPLRTPTAWSDITTPAEIHQKILKKRGSQCFLFRDPRDSIKRNKNPPGSQPFLPNPAFSAFEKLLYLIQNDDMPLSQIKKGKSGGADGDYQSIYSPHTLRVSHISALLFEGDGLDPAIVQKLVGHANLVMTIYYGVINSEQMRDKLTGQYKEIAANKQKQYQASLLSRNIEEAKGELIFLSNGAGQVAWENSAIRFKDCGMCPVANGRCDEGGPPINPGAKTLIYSRAKSCYQCRFFVTGPAFMGGLLAKFNEINVAKKRASNRIESLGNKKKRTRLKRKQAEDQQKPTDNIKLDLEQINTAIDAEQVKFYSISADQGAIFRKVLSCIHKINDATSDEKETNGVALILNRDEAEVGISLDESSDFRMLAEVCEDAQIYDSIDDSEAVIQREKFLDTMLKENGLDAIFFQLDEDQSRYIGNQMQKLLLNRLKSWKSVDNLIYGDMRLSDLTIDNNNNLQNIKEELSLIIKNASDEASYPYIQQVEG</sequence>
<dbReference type="GO" id="GO:0003677">
    <property type="term" value="F:DNA binding"/>
    <property type="evidence" value="ECO:0007669"/>
    <property type="project" value="InterPro"/>
</dbReference>
<dbReference type="Proteomes" id="UP001140979">
    <property type="component" value="Unassembled WGS sequence"/>
</dbReference>
<keyword evidence="1" id="KW-0233">DNA recombination</keyword>
<dbReference type="InterPro" id="IPR013762">
    <property type="entry name" value="Integrase-like_cat_sf"/>
</dbReference>
<dbReference type="InterPro" id="IPR024965">
    <property type="entry name" value="Putative_integrase"/>
</dbReference>
<evidence type="ECO:0000313" key="4">
    <source>
        <dbReference type="Proteomes" id="UP001140979"/>
    </source>
</evidence>
<dbReference type="Pfam" id="PF13009">
    <property type="entry name" value="Integrase_2"/>
    <property type="match status" value="1"/>
</dbReference>
<protein>
    <recommendedName>
        <fullName evidence="5">Integrase</fullName>
    </recommendedName>
</protein>
<name>A0A9X4IRC6_9VIBR</name>
<dbReference type="Pfam" id="PF14882">
    <property type="entry name" value="INT_rpt"/>
    <property type="match status" value="1"/>
</dbReference>
<proteinExistence type="predicted"/>
<gene>
    <name evidence="3" type="ORF">L9W94_01590</name>
</gene>
<dbReference type="SUPFAM" id="SSF56349">
    <property type="entry name" value="DNA breaking-rejoining enzymes"/>
    <property type="match status" value="1"/>
</dbReference>
<dbReference type="EMBL" id="JAKNBA010000002">
    <property type="protein sequence ID" value="MDE1240853.1"/>
    <property type="molecule type" value="Genomic_DNA"/>
</dbReference>
<dbReference type="InterPro" id="IPR028229">
    <property type="entry name" value="Integrase_rpt"/>
</dbReference>
<dbReference type="GO" id="GO:0006310">
    <property type="term" value="P:DNA recombination"/>
    <property type="evidence" value="ECO:0007669"/>
    <property type="project" value="UniProtKB-KW"/>
</dbReference>